<dbReference type="NCBIfam" id="TIGR00286">
    <property type="entry name" value="pyruvoyl-dependent arginine decarboxylase"/>
    <property type="match status" value="1"/>
</dbReference>
<keyword evidence="5" id="KW-0210">Decarboxylase</keyword>
<evidence type="ECO:0000256" key="7">
    <source>
        <dbReference type="ARBA" id="ARBA00023317"/>
    </source>
</evidence>
<comment type="cofactor">
    <cofactor evidence="1">
        <name>pyruvate</name>
        <dbReference type="ChEBI" id="CHEBI:15361"/>
    </cofactor>
</comment>
<dbReference type="SFLD" id="SFLDS00055">
    <property type="entry name" value="Pyruvoyl-Dependent_Histidine/A"/>
    <property type="match status" value="1"/>
</dbReference>
<keyword evidence="6 9" id="KW-0456">Lyase</keyword>
<name>A0A7C0VBQ1_UNCW3</name>
<dbReference type="SFLD" id="SFLDG01170">
    <property type="entry name" value="Pyruvoyl-dependent_arginine_de"/>
    <property type="match status" value="1"/>
</dbReference>
<dbReference type="GO" id="GO:0006527">
    <property type="term" value="P:L-arginine catabolic process"/>
    <property type="evidence" value="ECO:0007669"/>
    <property type="project" value="InterPro"/>
</dbReference>
<evidence type="ECO:0000313" key="9">
    <source>
        <dbReference type="EMBL" id="HDI83493.1"/>
    </source>
</evidence>
<dbReference type="InterPro" id="IPR016105">
    <property type="entry name" value="Pyr-dep_his/arg-deCO2ase_sand"/>
</dbReference>
<evidence type="ECO:0000256" key="2">
    <source>
        <dbReference type="ARBA" id="ARBA00008611"/>
    </source>
</evidence>
<evidence type="ECO:0000256" key="6">
    <source>
        <dbReference type="ARBA" id="ARBA00023239"/>
    </source>
</evidence>
<dbReference type="AlphaFoldDB" id="A0A7C0VBQ1"/>
<dbReference type="PANTHER" id="PTHR40438:SF1">
    <property type="entry name" value="PYRUVOYL-DEPENDENT ARGININE DECARBOXYLASE"/>
    <property type="match status" value="1"/>
</dbReference>
<gene>
    <name evidence="9" type="ORF">ENF18_06870</name>
</gene>
<protein>
    <recommendedName>
        <fullName evidence="4">Pyruvoyl-dependent arginine decarboxylase AaxB</fullName>
        <ecNumber evidence="3">4.1.1.19</ecNumber>
    </recommendedName>
</protein>
<dbReference type="Pfam" id="PF01862">
    <property type="entry name" value="PvlArgDC"/>
    <property type="match status" value="1"/>
</dbReference>
<dbReference type="SUPFAM" id="SSF56271">
    <property type="entry name" value="Pyruvoyl-dependent histidine and arginine decarboxylases"/>
    <property type="match status" value="1"/>
</dbReference>
<comment type="catalytic activity">
    <reaction evidence="8">
        <text>L-arginine + H(+) = agmatine + CO2</text>
        <dbReference type="Rhea" id="RHEA:17641"/>
        <dbReference type="ChEBI" id="CHEBI:15378"/>
        <dbReference type="ChEBI" id="CHEBI:16526"/>
        <dbReference type="ChEBI" id="CHEBI:32682"/>
        <dbReference type="ChEBI" id="CHEBI:58145"/>
        <dbReference type="EC" id="4.1.1.19"/>
    </reaction>
</comment>
<dbReference type="InterPro" id="IPR002724">
    <property type="entry name" value="Pyruvoyl-dep_arg_deCO2ase"/>
</dbReference>
<evidence type="ECO:0000256" key="5">
    <source>
        <dbReference type="ARBA" id="ARBA00022793"/>
    </source>
</evidence>
<dbReference type="Gene3D" id="3.30.60.30">
    <property type="match status" value="1"/>
</dbReference>
<dbReference type="EC" id="4.1.1.19" evidence="3"/>
<dbReference type="GO" id="GO:0008792">
    <property type="term" value="F:arginine decarboxylase activity"/>
    <property type="evidence" value="ECO:0007669"/>
    <property type="project" value="UniProtKB-EC"/>
</dbReference>
<dbReference type="PANTHER" id="PTHR40438">
    <property type="entry name" value="PYRUVOYL-DEPENDENT ARGININE DECARBOXYLASE"/>
    <property type="match status" value="1"/>
</dbReference>
<dbReference type="HAMAP" id="MF_01404">
    <property type="entry name" value="PvlArgDC"/>
    <property type="match status" value="1"/>
</dbReference>
<dbReference type="PIRSF" id="PIRSF005216">
    <property type="entry name" value="Pyruvoyl-dep_arg_deCO2ase"/>
    <property type="match status" value="1"/>
</dbReference>
<dbReference type="Gene3D" id="3.50.20.10">
    <property type="entry name" value="Pyruvoyl-Dependent Histidine Decarboxylase, subunit B"/>
    <property type="match status" value="1"/>
</dbReference>
<proteinExistence type="inferred from homology"/>
<accession>A0A7C0VBQ1</accession>
<dbReference type="InterPro" id="IPR016104">
    <property type="entry name" value="Pyr-dep_his/arg-deCO2ase"/>
</dbReference>
<comment type="caution">
    <text evidence="9">The sequence shown here is derived from an EMBL/GenBank/DDBJ whole genome shotgun (WGS) entry which is preliminary data.</text>
</comment>
<evidence type="ECO:0000256" key="1">
    <source>
        <dbReference type="ARBA" id="ARBA00001928"/>
    </source>
</evidence>
<dbReference type="EMBL" id="DQWE01000326">
    <property type="protein sequence ID" value="HDI83493.1"/>
    <property type="molecule type" value="Genomic_DNA"/>
</dbReference>
<evidence type="ECO:0000256" key="8">
    <source>
        <dbReference type="ARBA" id="ARBA00049309"/>
    </source>
</evidence>
<evidence type="ECO:0000256" key="4">
    <source>
        <dbReference type="ARBA" id="ARBA00014727"/>
    </source>
</evidence>
<dbReference type="Proteomes" id="UP000885847">
    <property type="component" value="Unassembled WGS sequence"/>
</dbReference>
<comment type="similarity">
    <text evidence="2">Belongs to the pyruvoyl-dependent arginine decarboxylase family.</text>
</comment>
<evidence type="ECO:0000256" key="3">
    <source>
        <dbReference type="ARBA" id="ARBA00012426"/>
    </source>
</evidence>
<keyword evidence="7" id="KW-0670">Pyruvate</keyword>
<organism evidence="9">
    <name type="scientific">candidate division WOR-3 bacterium</name>
    <dbReference type="NCBI Taxonomy" id="2052148"/>
    <lineage>
        <taxon>Bacteria</taxon>
        <taxon>Bacteria division WOR-3</taxon>
    </lineage>
</organism>
<sequence length="181" mass="19712">MLLPRYVFLTKGIGVHREKLASLEAALRSAGIAGFNLVKVSSIFPPGCKLISREQGIGMLNKGEIVFTVMAENSTNEPERLISASVGLAIPRDTEQYGYLSEHHAFGQPPEQAGEYAEDLAASMLATILGVEFDPDANYDEKKEIWKISGKIYSTTNVTASARGDRRGYWTTVIAAAVFIV</sequence>
<reference evidence="9" key="1">
    <citation type="journal article" date="2020" name="mSystems">
        <title>Genome- and Community-Level Interaction Insights into Carbon Utilization and Element Cycling Functions of Hydrothermarchaeota in Hydrothermal Sediment.</title>
        <authorList>
            <person name="Zhou Z."/>
            <person name="Liu Y."/>
            <person name="Xu W."/>
            <person name="Pan J."/>
            <person name="Luo Z.H."/>
            <person name="Li M."/>
        </authorList>
    </citation>
    <scope>NUCLEOTIDE SEQUENCE [LARGE SCALE GENOMIC DNA]</scope>
    <source>
        <strain evidence="9">HyVt-102</strain>
    </source>
</reference>